<proteinExistence type="predicted"/>
<dbReference type="HOGENOM" id="CLU_2464595_0_0_0"/>
<sequence length="88" mass="10196">MMFQYTDRFEDVKNINNSSVAKQGLNKEFEGGKSFSFKTEPKIIIVKKQVNNLDEITGLLKNRLRNIDDNSEEGKDNIRADFYDSVVF</sequence>
<gene>
    <name evidence="1" type="ORF">HMPREF0401_00018</name>
</gene>
<reference evidence="1" key="1">
    <citation type="submission" date="2011-05" db="EMBL/GenBank/DDBJ databases">
        <title>The Genome Sequence of Fusobacterium sp. 11_3_2.</title>
        <authorList>
            <consortium name="The Broad Institute Genome Sequencing Platform"/>
            <person name="Earl A."/>
            <person name="Ward D."/>
            <person name="Feldgarden M."/>
            <person name="Gevers D."/>
            <person name="Sibley C.D."/>
            <person name="White A.P."/>
            <person name="Crowley S."/>
            <person name="Surette M."/>
            <person name="Strauss J.C."/>
            <person name="Ambrose C.E."/>
            <person name="Allen-Vercoe E."/>
            <person name="Young S.K."/>
            <person name="Zeng Q."/>
            <person name="Gargeya S."/>
            <person name="Fitzgerald M."/>
            <person name="Haas B."/>
            <person name="Abouelleil A."/>
            <person name="Alvarado L."/>
            <person name="Arachchi H.M."/>
            <person name="Berlin A."/>
            <person name="Brown A."/>
            <person name="Chapman S.B."/>
            <person name="Chen Z."/>
            <person name="Dunbar C."/>
            <person name="Freedman E."/>
            <person name="Gearin G."/>
            <person name="Gellesch M."/>
            <person name="Goldberg J."/>
            <person name="Griggs A."/>
            <person name="Gujja S."/>
            <person name="Heiman D."/>
            <person name="Howarth C."/>
            <person name="Larson L."/>
            <person name="Lui A."/>
            <person name="MacDonald P.J.P."/>
            <person name="Mehta T."/>
            <person name="Montmayeur A."/>
            <person name="Murphy C."/>
            <person name="Neiman D."/>
            <person name="Pearson M."/>
            <person name="Priest M."/>
            <person name="Roberts A."/>
            <person name="Saif S."/>
            <person name="Shea T."/>
            <person name="Shenoy N."/>
            <person name="Sisk P."/>
            <person name="Stolte C."/>
            <person name="Sykes S."/>
            <person name="Wortman J."/>
            <person name="Nusbaum C."/>
            <person name="Birren B."/>
        </authorList>
    </citation>
    <scope>NUCLEOTIDE SEQUENCE [LARGE SCALE GENOMIC DNA]</scope>
    <source>
        <strain evidence="1">11_3_2</strain>
    </source>
</reference>
<dbReference type="AlphaFoldDB" id="F7KWP7"/>
<dbReference type="RefSeq" id="WP_008691331.1">
    <property type="nucleotide sequence ID" value="NZ_GL945391.1"/>
</dbReference>
<organism evidence="1 2">
    <name type="scientific">Fusobacterium animalis 11_3_2</name>
    <dbReference type="NCBI Taxonomy" id="457403"/>
    <lineage>
        <taxon>Bacteria</taxon>
        <taxon>Fusobacteriati</taxon>
        <taxon>Fusobacteriota</taxon>
        <taxon>Fusobacteriia</taxon>
        <taxon>Fusobacteriales</taxon>
        <taxon>Fusobacteriaceae</taxon>
        <taxon>Fusobacterium</taxon>
    </lineage>
</organism>
<dbReference type="PATRIC" id="fig|457403.8.peg.18"/>
<evidence type="ECO:0000313" key="1">
    <source>
        <dbReference type="EMBL" id="EGN67564.1"/>
    </source>
</evidence>
<keyword evidence="2" id="KW-1185">Reference proteome</keyword>
<evidence type="ECO:0000313" key="2">
    <source>
        <dbReference type="Proteomes" id="UP000004160"/>
    </source>
</evidence>
<protein>
    <submittedName>
        <fullName evidence="1">Uncharacterized protein</fullName>
    </submittedName>
</protein>
<name>F7KWP7_9FUSO</name>
<dbReference type="Proteomes" id="UP000004160">
    <property type="component" value="Unassembled WGS sequence"/>
</dbReference>
<dbReference type="EMBL" id="ACUO01000001">
    <property type="protein sequence ID" value="EGN67564.1"/>
    <property type="molecule type" value="Genomic_DNA"/>
</dbReference>
<accession>F7KWP7</accession>
<comment type="caution">
    <text evidence="1">The sequence shown here is derived from an EMBL/GenBank/DDBJ whole genome shotgun (WGS) entry which is preliminary data.</text>
</comment>